<comment type="caution">
    <text evidence="2">The sequence shown here is derived from an EMBL/GenBank/DDBJ whole genome shotgun (WGS) entry which is preliminary data.</text>
</comment>
<keyword evidence="3" id="KW-1185">Reference proteome</keyword>
<evidence type="ECO:0000313" key="3">
    <source>
        <dbReference type="Proteomes" id="UP001164929"/>
    </source>
</evidence>
<accession>A0AAD6LZZ2</accession>
<feature type="region of interest" description="Disordered" evidence="1">
    <location>
        <begin position="82"/>
        <end position="112"/>
    </location>
</feature>
<dbReference type="EMBL" id="JAQIZT010000013">
    <property type="protein sequence ID" value="KAJ6976225.1"/>
    <property type="molecule type" value="Genomic_DNA"/>
</dbReference>
<protein>
    <submittedName>
        <fullName evidence="2">Uncharacterized protein</fullName>
    </submittedName>
</protein>
<evidence type="ECO:0000313" key="2">
    <source>
        <dbReference type="EMBL" id="KAJ6976225.1"/>
    </source>
</evidence>
<dbReference type="AlphaFoldDB" id="A0AAD6LZZ2"/>
<dbReference type="Proteomes" id="UP001164929">
    <property type="component" value="Chromosome 13"/>
</dbReference>
<sequence>MVELKTQHLQARACAGWQICVPNLPSSNASRSGGNQVCKDKLTTTGTLAARGEQASPADFINPRSTFAKEIATYRGVLNEEHGIDFEPTVDNDDDADIGSTEQGEQDPPLRNVESQVRSFTGLCPFIKNFSSDFALLMGEGELNSHRNLLTNDKG</sequence>
<proteinExistence type="predicted"/>
<gene>
    <name evidence="2" type="ORF">NC653_031925</name>
</gene>
<organism evidence="2 3">
    <name type="scientific">Populus alba x Populus x berolinensis</name>
    <dbReference type="NCBI Taxonomy" id="444605"/>
    <lineage>
        <taxon>Eukaryota</taxon>
        <taxon>Viridiplantae</taxon>
        <taxon>Streptophyta</taxon>
        <taxon>Embryophyta</taxon>
        <taxon>Tracheophyta</taxon>
        <taxon>Spermatophyta</taxon>
        <taxon>Magnoliopsida</taxon>
        <taxon>eudicotyledons</taxon>
        <taxon>Gunneridae</taxon>
        <taxon>Pentapetalae</taxon>
        <taxon>rosids</taxon>
        <taxon>fabids</taxon>
        <taxon>Malpighiales</taxon>
        <taxon>Salicaceae</taxon>
        <taxon>Saliceae</taxon>
        <taxon>Populus</taxon>
    </lineage>
</organism>
<evidence type="ECO:0000256" key="1">
    <source>
        <dbReference type="SAM" id="MobiDB-lite"/>
    </source>
</evidence>
<name>A0AAD6LZZ2_9ROSI</name>
<reference evidence="2" key="1">
    <citation type="journal article" date="2023" name="Mol. Ecol. Resour.">
        <title>Chromosome-level genome assembly of a triploid poplar Populus alba 'Berolinensis'.</title>
        <authorList>
            <person name="Chen S."/>
            <person name="Yu Y."/>
            <person name="Wang X."/>
            <person name="Wang S."/>
            <person name="Zhang T."/>
            <person name="Zhou Y."/>
            <person name="He R."/>
            <person name="Meng N."/>
            <person name="Wang Y."/>
            <person name="Liu W."/>
            <person name="Liu Z."/>
            <person name="Liu J."/>
            <person name="Guo Q."/>
            <person name="Huang H."/>
            <person name="Sederoff R.R."/>
            <person name="Wang G."/>
            <person name="Qu G."/>
            <person name="Chen S."/>
        </authorList>
    </citation>
    <scope>NUCLEOTIDE SEQUENCE</scope>
    <source>
        <strain evidence="2">SC-2020</strain>
    </source>
</reference>
<feature type="compositionally biased region" description="Acidic residues" evidence="1">
    <location>
        <begin position="88"/>
        <end position="97"/>
    </location>
</feature>